<proteinExistence type="predicted"/>
<accession>A0A2S5A292</accession>
<sequence>MHNNNYKISFNTFIESIYIIMKVLKNLLIGLVSIVLLLYVISFFLPSEYTVTRTAVIKAPVDRVFNEFNDFQHWLKWNAFDDDFPDIKYTTTEPSTGMGAKQSWVSEQMNGSMTIIESAPNQHIKLLLMFEGFDDPLIATIQFEAVPEGTKVTWTDQGKLGKNPVYKYMGLMMDKMMGKNMEQSFENINKQYQQ</sequence>
<dbReference type="AlphaFoldDB" id="A0A2S5A292"/>
<dbReference type="EMBL" id="PQVF01000007">
    <property type="protein sequence ID" value="POY36392.1"/>
    <property type="molecule type" value="Genomic_DNA"/>
</dbReference>
<dbReference type="InterPro" id="IPR023393">
    <property type="entry name" value="START-like_dom_sf"/>
</dbReference>
<evidence type="ECO:0000313" key="2">
    <source>
        <dbReference type="EMBL" id="POY36392.1"/>
    </source>
</evidence>
<keyword evidence="1" id="KW-0472">Membrane</keyword>
<keyword evidence="1" id="KW-0812">Transmembrane</keyword>
<name>A0A2S5A292_9SPHI</name>
<comment type="caution">
    <text evidence="2">The sequence shown here is derived from an EMBL/GenBank/DDBJ whole genome shotgun (WGS) entry which is preliminary data.</text>
</comment>
<dbReference type="OrthoDB" id="9807923at2"/>
<dbReference type="SUPFAM" id="SSF55961">
    <property type="entry name" value="Bet v1-like"/>
    <property type="match status" value="1"/>
</dbReference>
<protein>
    <recommendedName>
        <fullName evidence="4">Polyketide cyclase</fullName>
    </recommendedName>
</protein>
<dbReference type="Gene3D" id="3.30.530.20">
    <property type="match status" value="1"/>
</dbReference>
<evidence type="ECO:0000256" key="1">
    <source>
        <dbReference type="SAM" id="Phobius"/>
    </source>
</evidence>
<dbReference type="Pfam" id="PF10604">
    <property type="entry name" value="Polyketide_cyc2"/>
    <property type="match status" value="1"/>
</dbReference>
<evidence type="ECO:0000313" key="3">
    <source>
        <dbReference type="Proteomes" id="UP000236893"/>
    </source>
</evidence>
<gene>
    <name evidence="2" type="ORF">C3K47_11635</name>
</gene>
<evidence type="ECO:0008006" key="4">
    <source>
        <dbReference type="Google" id="ProtNLM"/>
    </source>
</evidence>
<reference evidence="2 3" key="1">
    <citation type="submission" date="2018-01" db="EMBL/GenBank/DDBJ databases">
        <authorList>
            <person name="Gaut B.S."/>
            <person name="Morton B.R."/>
            <person name="Clegg M.T."/>
            <person name="Duvall M.R."/>
        </authorList>
    </citation>
    <scope>NUCLEOTIDE SEQUENCE [LARGE SCALE GENOMIC DNA]</scope>
    <source>
        <strain evidence="2 3">HR-AV</strain>
    </source>
</reference>
<dbReference type="CDD" id="cd07818">
    <property type="entry name" value="SRPBCC_1"/>
    <property type="match status" value="1"/>
</dbReference>
<keyword evidence="3" id="KW-1185">Reference proteome</keyword>
<organism evidence="2 3">
    <name type="scientific">Solitalea longa</name>
    <dbReference type="NCBI Taxonomy" id="2079460"/>
    <lineage>
        <taxon>Bacteria</taxon>
        <taxon>Pseudomonadati</taxon>
        <taxon>Bacteroidota</taxon>
        <taxon>Sphingobacteriia</taxon>
        <taxon>Sphingobacteriales</taxon>
        <taxon>Sphingobacteriaceae</taxon>
        <taxon>Solitalea</taxon>
    </lineage>
</organism>
<feature type="transmembrane region" description="Helical" evidence="1">
    <location>
        <begin position="27"/>
        <end position="45"/>
    </location>
</feature>
<dbReference type="Proteomes" id="UP000236893">
    <property type="component" value="Unassembled WGS sequence"/>
</dbReference>
<keyword evidence="1" id="KW-1133">Transmembrane helix</keyword>
<dbReference type="InterPro" id="IPR019587">
    <property type="entry name" value="Polyketide_cyclase/dehydratase"/>
</dbReference>